<reference evidence="4 5" key="1">
    <citation type="submission" date="2023-02" db="EMBL/GenBank/DDBJ databases">
        <title>LHISI_Scaffold_Assembly.</title>
        <authorList>
            <person name="Stuart O.P."/>
            <person name="Cleave R."/>
            <person name="Magrath M.J.L."/>
            <person name="Mikheyev A.S."/>
        </authorList>
    </citation>
    <scope>NUCLEOTIDE SEQUENCE [LARGE SCALE GENOMIC DNA]</scope>
    <source>
        <strain evidence="4">Daus_M_001</strain>
        <tissue evidence="4">Leg muscle</tissue>
    </source>
</reference>
<proteinExistence type="predicted"/>
<feature type="compositionally biased region" description="Polar residues" evidence="2">
    <location>
        <begin position="188"/>
        <end position="209"/>
    </location>
</feature>
<evidence type="ECO:0000313" key="5">
    <source>
        <dbReference type="Proteomes" id="UP001159363"/>
    </source>
</evidence>
<dbReference type="Pfam" id="PF03221">
    <property type="entry name" value="HTH_Tnp_Tc5"/>
    <property type="match status" value="1"/>
</dbReference>
<feature type="domain" description="HTH CENPB-type" evidence="3">
    <location>
        <begin position="1"/>
        <end position="70"/>
    </location>
</feature>
<evidence type="ECO:0000313" key="4">
    <source>
        <dbReference type="EMBL" id="KAJ8888094.1"/>
    </source>
</evidence>
<keyword evidence="1" id="KW-0238">DNA-binding</keyword>
<dbReference type="Proteomes" id="UP001159363">
    <property type="component" value="Chromosome 3"/>
</dbReference>
<evidence type="ECO:0000259" key="3">
    <source>
        <dbReference type="PROSITE" id="PS51253"/>
    </source>
</evidence>
<evidence type="ECO:0000256" key="2">
    <source>
        <dbReference type="SAM" id="MobiDB-lite"/>
    </source>
</evidence>
<gene>
    <name evidence="4" type="ORF">PR048_007581</name>
</gene>
<dbReference type="EMBL" id="JARBHB010000003">
    <property type="protein sequence ID" value="KAJ8888094.1"/>
    <property type="molecule type" value="Genomic_DNA"/>
</dbReference>
<sequence>MSSELEVELVSYIVKMQELGFGLTGNQIRHLACKSAEQSGSQHQFNNTKEMAGWFWWVNFKGRHGLTLRKPENLALYRASTANREILNDFYAKLENLAESLQMTHLPGQFRNIDETGLAYVMKPNKVVKVVAVTDEAIAPSLVTERPQAHQQSTNNGNTTYMPICQLPQTNQERVTPKRDPKAKMISPTLQAGPSSSPDATSYNPTPDATISHQKVLPLKQINIKKGKYKEDWFCGCCGRSYNEDVVEKMPLDGFSVVFGVFAITVHAKMLLVT</sequence>
<organism evidence="4 5">
    <name type="scientific">Dryococelus australis</name>
    <dbReference type="NCBI Taxonomy" id="614101"/>
    <lineage>
        <taxon>Eukaryota</taxon>
        <taxon>Metazoa</taxon>
        <taxon>Ecdysozoa</taxon>
        <taxon>Arthropoda</taxon>
        <taxon>Hexapoda</taxon>
        <taxon>Insecta</taxon>
        <taxon>Pterygota</taxon>
        <taxon>Neoptera</taxon>
        <taxon>Polyneoptera</taxon>
        <taxon>Phasmatodea</taxon>
        <taxon>Verophasmatodea</taxon>
        <taxon>Anareolatae</taxon>
        <taxon>Phasmatidae</taxon>
        <taxon>Eurycanthinae</taxon>
        <taxon>Dryococelus</taxon>
    </lineage>
</organism>
<protein>
    <recommendedName>
        <fullName evidence="3">HTH CENPB-type domain-containing protein</fullName>
    </recommendedName>
</protein>
<dbReference type="InterPro" id="IPR006600">
    <property type="entry name" value="HTH_CenpB_DNA-bd_dom"/>
</dbReference>
<accession>A0ABQ9HUN4</accession>
<evidence type="ECO:0000256" key="1">
    <source>
        <dbReference type="ARBA" id="ARBA00023125"/>
    </source>
</evidence>
<keyword evidence="5" id="KW-1185">Reference proteome</keyword>
<feature type="region of interest" description="Disordered" evidence="2">
    <location>
        <begin position="172"/>
        <end position="209"/>
    </location>
</feature>
<name>A0ABQ9HUN4_9NEOP</name>
<comment type="caution">
    <text evidence="4">The sequence shown here is derived from an EMBL/GenBank/DDBJ whole genome shotgun (WGS) entry which is preliminary data.</text>
</comment>
<dbReference type="PROSITE" id="PS51253">
    <property type="entry name" value="HTH_CENPB"/>
    <property type="match status" value="1"/>
</dbReference>